<dbReference type="AlphaFoldDB" id="A0A3D5IUF4"/>
<protein>
    <submittedName>
        <fullName evidence="2">S9 family peptidase</fullName>
    </submittedName>
</protein>
<dbReference type="InterPro" id="IPR050278">
    <property type="entry name" value="Serine_Prot_S9B/DPPIV"/>
</dbReference>
<feature type="non-terminal residue" evidence="2">
    <location>
        <position position="1"/>
    </location>
</feature>
<dbReference type="Proteomes" id="UP000264330">
    <property type="component" value="Unassembled WGS sequence"/>
</dbReference>
<proteinExistence type="predicted"/>
<accession>A0A3D5IUF4</accession>
<organism evidence="2 3">
    <name type="scientific">Zunongwangia profunda</name>
    <dbReference type="NCBI Taxonomy" id="398743"/>
    <lineage>
        <taxon>Bacteria</taxon>
        <taxon>Pseudomonadati</taxon>
        <taxon>Bacteroidota</taxon>
        <taxon>Flavobacteriia</taxon>
        <taxon>Flavobacteriales</taxon>
        <taxon>Flavobacteriaceae</taxon>
        <taxon>Zunongwangia</taxon>
    </lineage>
</organism>
<dbReference type="PANTHER" id="PTHR11731">
    <property type="entry name" value="PROTEASE FAMILY S9B,C DIPEPTIDYL-PEPTIDASE IV-RELATED"/>
    <property type="match status" value="1"/>
</dbReference>
<evidence type="ECO:0000313" key="3">
    <source>
        <dbReference type="Proteomes" id="UP000264330"/>
    </source>
</evidence>
<dbReference type="GO" id="GO:0008236">
    <property type="term" value="F:serine-type peptidase activity"/>
    <property type="evidence" value="ECO:0007669"/>
    <property type="project" value="InterPro"/>
</dbReference>
<dbReference type="GO" id="GO:0006508">
    <property type="term" value="P:proteolysis"/>
    <property type="evidence" value="ECO:0007669"/>
    <property type="project" value="InterPro"/>
</dbReference>
<sequence length="231" mass="26231">KLASLALPETTFFNVTTDNGIQMDARMTKPLNFDARKKYPVLFHVYGEPWGVVATDQWVGLYELFMAQQGFVVISIDNRGTPTLKGSDWRKSIYQKVGVINTDDQAAAAKKVLATYDFLDRDRVNVWGWSGGGSMTQNLLFRYPDVYQTGVAVAGVANQLFYDNIYQERYMGLPSEDKEKFIEGSPVTYAKNLEGNLLLIHGTGDDNVHYQNMEYLVNELIRHNKQFDMMA</sequence>
<evidence type="ECO:0000313" key="2">
    <source>
        <dbReference type="EMBL" id="HCV79529.1"/>
    </source>
</evidence>
<feature type="non-terminal residue" evidence="2">
    <location>
        <position position="231"/>
    </location>
</feature>
<name>A0A3D5IUF4_9FLAO</name>
<dbReference type="InterPro" id="IPR001375">
    <property type="entry name" value="Peptidase_S9_cat"/>
</dbReference>
<gene>
    <name evidence="2" type="ORF">DGQ38_00565</name>
</gene>
<dbReference type="PANTHER" id="PTHR11731:SF193">
    <property type="entry name" value="DIPEPTIDYL PEPTIDASE 9"/>
    <property type="match status" value="1"/>
</dbReference>
<dbReference type="InterPro" id="IPR029058">
    <property type="entry name" value="AB_hydrolase_fold"/>
</dbReference>
<feature type="domain" description="Peptidase S9 prolyl oligopeptidase catalytic" evidence="1">
    <location>
        <begin position="65"/>
        <end position="230"/>
    </location>
</feature>
<dbReference type="SUPFAM" id="SSF53474">
    <property type="entry name" value="alpha/beta-Hydrolases"/>
    <property type="match status" value="1"/>
</dbReference>
<evidence type="ECO:0000259" key="1">
    <source>
        <dbReference type="Pfam" id="PF00326"/>
    </source>
</evidence>
<comment type="caution">
    <text evidence="2">The sequence shown here is derived from an EMBL/GenBank/DDBJ whole genome shotgun (WGS) entry which is preliminary data.</text>
</comment>
<dbReference type="GO" id="GO:0008239">
    <property type="term" value="F:dipeptidyl-peptidase activity"/>
    <property type="evidence" value="ECO:0007669"/>
    <property type="project" value="TreeGrafter"/>
</dbReference>
<dbReference type="EMBL" id="DPMF01000013">
    <property type="protein sequence ID" value="HCV79529.1"/>
    <property type="molecule type" value="Genomic_DNA"/>
</dbReference>
<dbReference type="Pfam" id="PF00326">
    <property type="entry name" value="Peptidase_S9"/>
    <property type="match status" value="1"/>
</dbReference>
<dbReference type="Gene3D" id="3.40.50.1820">
    <property type="entry name" value="alpha/beta hydrolase"/>
    <property type="match status" value="1"/>
</dbReference>
<reference evidence="2 3" key="1">
    <citation type="journal article" date="2018" name="Nat. Biotechnol.">
        <title>A standardized bacterial taxonomy based on genome phylogeny substantially revises the tree of life.</title>
        <authorList>
            <person name="Parks D.H."/>
            <person name="Chuvochina M."/>
            <person name="Waite D.W."/>
            <person name="Rinke C."/>
            <person name="Skarshewski A."/>
            <person name="Chaumeil P.A."/>
            <person name="Hugenholtz P."/>
        </authorList>
    </citation>
    <scope>NUCLEOTIDE SEQUENCE [LARGE SCALE GENOMIC DNA]</scope>
    <source>
        <strain evidence="2">UBA9359</strain>
    </source>
</reference>